<reference evidence="2" key="2">
    <citation type="submission" date="2013-04" db="EMBL/GenBank/DDBJ databases">
        <authorList>
            <person name="Bertioli D."/>
        </authorList>
    </citation>
    <scope>NUCLEOTIDE SEQUENCE</scope>
</reference>
<gene>
    <name evidence="2" type="ORF">ARAX_ADH035P21-017</name>
</gene>
<keyword evidence="1" id="KW-0732">Signal</keyword>
<reference evidence="2" key="1">
    <citation type="journal article" date="2013" name="Ann. Bot.">
        <title>The repetitive component of the A genome of peanut (Arachis hypogaea) and its role in remodelling intergenic sequence space since its evolutionary divergence from the B genome.</title>
        <authorList>
            <person name="Bertioli D.J."/>
            <person name="Vidigal B."/>
            <person name="Nielen S."/>
            <person name="Ratnaparkhe M.B."/>
            <person name="Lee T.H."/>
            <person name="Leal-Bertioli S.C."/>
            <person name="Kim C."/>
            <person name="Guimaraes P.M."/>
            <person name="Seijo G."/>
            <person name="Schwarzacher T."/>
            <person name="Paterson A.H."/>
            <person name="Heslop-Harrison P."/>
            <person name="Araujo A.C."/>
        </authorList>
    </citation>
    <scope>NUCLEOTIDE SEQUENCE</scope>
</reference>
<evidence type="ECO:0008006" key="3">
    <source>
        <dbReference type="Google" id="ProtNLM"/>
    </source>
</evidence>
<dbReference type="EMBL" id="HF937566">
    <property type="protein sequence ID" value="CCW28761.1"/>
    <property type="molecule type" value="Genomic_DNA"/>
</dbReference>
<dbReference type="AlphaFoldDB" id="N1NFT9"/>
<organism evidence="2">
    <name type="scientific">Arachis duranensis</name>
    <name type="common">Wild peanut</name>
    <dbReference type="NCBI Taxonomy" id="130453"/>
    <lineage>
        <taxon>Eukaryota</taxon>
        <taxon>Viridiplantae</taxon>
        <taxon>Streptophyta</taxon>
        <taxon>Embryophyta</taxon>
        <taxon>Tracheophyta</taxon>
        <taxon>Spermatophyta</taxon>
        <taxon>Magnoliopsida</taxon>
        <taxon>eudicotyledons</taxon>
        <taxon>Gunneridae</taxon>
        <taxon>Pentapetalae</taxon>
        <taxon>rosids</taxon>
        <taxon>fabids</taxon>
        <taxon>Fabales</taxon>
        <taxon>Fabaceae</taxon>
        <taxon>Papilionoideae</taxon>
        <taxon>50 kb inversion clade</taxon>
        <taxon>dalbergioids sensu lato</taxon>
        <taxon>Dalbergieae</taxon>
        <taxon>Pterocarpus clade</taxon>
        <taxon>Arachis</taxon>
    </lineage>
</organism>
<feature type="chain" id="PRO_5004108599" description="Secreted protein" evidence="1">
    <location>
        <begin position="20"/>
        <end position="76"/>
    </location>
</feature>
<sequence>MSCLHQVLFYAILPPFILDTAIVAGNKVSRHHHRPSSTNPVRRIAVPSLPRCCITTPLSTMRCDSSLTIARRCSSR</sequence>
<evidence type="ECO:0000256" key="1">
    <source>
        <dbReference type="SAM" id="SignalP"/>
    </source>
</evidence>
<accession>N1NFT9</accession>
<feature type="signal peptide" evidence="1">
    <location>
        <begin position="1"/>
        <end position="19"/>
    </location>
</feature>
<name>N1NFT9_ARADU</name>
<evidence type="ECO:0000313" key="2">
    <source>
        <dbReference type="EMBL" id="CCW28761.1"/>
    </source>
</evidence>
<protein>
    <recommendedName>
        <fullName evidence="3">Secreted protein</fullName>
    </recommendedName>
</protein>
<proteinExistence type="predicted"/>